<evidence type="ECO:0000256" key="7">
    <source>
        <dbReference type="RuleBase" id="RU361210"/>
    </source>
</evidence>
<comment type="function">
    <text evidence="7">PPIases accelerate the folding of proteins. It catalyzes the cis-trans isomerization of proline imidic peptide bonds in oligopeptides.</text>
</comment>
<dbReference type="InterPro" id="IPR037218">
    <property type="entry name" value="PTPA_sf"/>
</dbReference>
<keyword evidence="5 7" id="KW-0697">Rotamase</keyword>
<evidence type="ECO:0000256" key="4">
    <source>
        <dbReference type="ARBA" id="ARBA00022490"/>
    </source>
</evidence>
<proteinExistence type="inferred from homology"/>
<dbReference type="Proteomes" id="UP001497392">
    <property type="component" value="Unassembled WGS sequence"/>
</dbReference>
<dbReference type="InterPro" id="IPR043170">
    <property type="entry name" value="PTPA_C_lid"/>
</dbReference>
<evidence type="ECO:0000256" key="3">
    <source>
        <dbReference type="ARBA" id="ARBA00011019"/>
    </source>
</evidence>
<name>A0ABP1FKE0_9CHLO</name>
<keyword evidence="4 7" id="KW-0963">Cytoplasm</keyword>
<evidence type="ECO:0000256" key="1">
    <source>
        <dbReference type="ARBA" id="ARBA00000971"/>
    </source>
</evidence>
<accession>A0ABP1FKE0</accession>
<comment type="caution">
    <text evidence="9">The sequence shown here is derived from an EMBL/GenBank/DDBJ whole genome shotgun (WGS) entry which is preliminary data.</text>
</comment>
<keyword evidence="6 7" id="KW-0413">Isomerase</keyword>
<feature type="compositionally biased region" description="Low complexity" evidence="8">
    <location>
        <begin position="48"/>
        <end position="57"/>
    </location>
</feature>
<evidence type="ECO:0000313" key="9">
    <source>
        <dbReference type="EMBL" id="CAL5220418.1"/>
    </source>
</evidence>
<dbReference type="EMBL" id="CAXHTA020000003">
    <property type="protein sequence ID" value="CAL5220418.1"/>
    <property type="molecule type" value="Genomic_DNA"/>
</dbReference>
<dbReference type="PANTHER" id="PTHR10012">
    <property type="entry name" value="SERINE/THREONINE-PROTEIN PHOSPHATASE 2A REGULATORY SUBUNIT B"/>
    <property type="match status" value="1"/>
</dbReference>
<dbReference type="InterPro" id="IPR004327">
    <property type="entry name" value="Phstyr_phstse_ac"/>
</dbReference>
<dbReference type="EC" id="5.2.1.8" evidence="7"/>
<feature type="region of interest" description="Disordered" evidence="8">
    <location>
        <begin position="1"/>
        <end position="60"/>
    </location>
</feature>
<evidence type="ECO:0000256" key="5">
    <source>
        <dbReference type="ARBA" id="ARBA00023110"/>
    </source>
</evidence>
<keyword evidence="10" id="KW-1185">Reference proteome</keyword>
<dbReference type="PANTHER" id="PTHR10012:SF0">
    <property type="entry name" value="SERINE_THREONINE-PROTEIN PHOSPHATASE 2A ACTIVATOR"/>
    <property type="match status" value="1"/>
</dbReference>
<dbReference type="SUPFAM" id="SSF140984">
    <property type="entry name" value="PTPA-like"/>
    <property type="match status" value="1"/>
</dbReference>
<feature type="compositionally biased region" description="Polar residues" evidence="8">
    <location>
        <begin position="38"/>
        <end position="47"/>
    </location>
</feature>
<organism evidence="9 10">
    <name type="scientific">Coccomyxa viridis</name>
    <dbReference type="NCBI Taxonomy" id="1274662"/>
    <lineage>
        <taxon>Eukaryota</taxon>
        <taxon>Viridiplantae</taxon>
        <taxon>Chlorophyta</taxon>
        <taxon>core chlorophytes</taxon>
        <taxon>Trebouxiophyceae</taxon>
        <taxon>Trebouxiophyceae incertae sedis</taxon>
        <taxon>Coccomyxaceae</taxon>
        <taxon>Coccomyxa</taxon>
    </lineage>
</organism>
<evidence type="ECO:0000313" key="10">
    <source>
        <dbReference type="Proteomes" id="UP001497392"/>
    </source>
</evidence>
<evidence type="ECO:0000256" key="2">
    <source>
        <dbReference type="ARBA" id="ARBA00004496"/>
    </source>
</evidence>
<dbReference type="Gene3D" id="1.20.120.1150">
    <property type="match status" value="1"/>
</dbReference>
<protein>
    <recommendedName>
        <fullName evidence="7">Serine/threonine-protein phosphatase 2A activator</fullName>
        <ecNumber evidence="7">5.2.1.8</ecNumber>
    </recommendedName>
    <alternativeName>
        <fullName evidence="7">Phosphotyrosyl phosphatase activator</fullName>
    </alternativeName>
</protein>
<gene>
    <name evidence="9" type="primary">g2429</name>
    <name evidence="9" type="ORF">VP750_LOCUS2077</name>
</gene>
<evidence type="ECO:0000256" key="6">
    <source>
        <dbReference type="ARBA" id="ARBA00023235"/>
    </source>
</evidence>
<comment type="similarity">
    <text evidence="3 7">Belongs to the PTPA-type PPIase family.</text>
</comment>
<reference evidence="9 10" key="1">
    <citation type="submission" date="2024-06" db="EMBL/GenBank/DDBJ databases">
        <authorList>
            <person name="Kraege A."/>
            <person name="Thomma B."/>
        </authorList>
    </citation>
    <scope>NUCLEOTIDE SEQUENCE [LARGE SCALE GENOMIC DNA]</scope>
</reference>
<dbReference type="Pfam" id="PF03095">
    <property type="entry name" value="PTPA"/>
    <property type="match status" value="1"/>
</dbReference>
<comment type="subcellular location">
    <subcellularLocation>
        <location evidence="2 7">Cytoplasm</location>
    </subcellularLocation>
</comment>
<sequence length="391" mass="43402">MQPRDDGWGDQRDKKLPLEPTRAPWARDGPNHLDVRPTNLSASSQMDAGSSAPSAAISHHHRERGYMTGQPVNLAVAAEASLPAPVAPAATGGDSFRAPEKRIHNQVELDRFLRSATAKEFVGFIGALNDAVNGRSSTEECSMSEPILALVDVLKKMREWVDEIPPQQQSLRYGNPAYRTWFARVAESAEELIRSVLPPNLQSAAVELGPYLVDSLGNSTRIDYGTGHETTFCALLCCLAKLGVLTKPDLQAVVTRVFLQYIELMRKVQLTYWLEPAGSHGVWGLDDYQFLPFLWGSAQLIDHPYIRPASIHSREVLETCSEDYMYLACVRFVKQVKKGPLAETSPMLNDISGVPTWSKVNSGMMKMYQVEVLSKVPIMQHFLFGSLLNFS</sequence>
<comment type="catalytic activity">
    <reaction evidence="1 7">
        <text>[protein]-peptidylproline (omega=180) = [protein]-peptidylproline (omega=0)</text>
        <dbReference type="Rhea" id="RHEA:16237"/>
        <dbReference type="Rhea" id="RHEA-COMP:10747"/>
        <dbReference type="Rhea" id="RHEA-COMP:10748"/>
        <dbReference type="ChEBI" id="CHEBI:83833"/>
        <dbReference type="ChEBI" id="CHEBI:83834"/>
        <dbReference type="EC" id="5.2.1.8"/>
    </reaction>
</comment>
<evidence type="ECO:0000256" key="8">
    <source>
        <dbReference type="SAM" id="MobiDB-lite"/>
    </source>
</evidence>
<dbReference type="CDD" id="cd04087">
    <property type="entry name" value="PTPA"/>
    <property type="match status" value="1"/>
</dbReference>
<feature type="compositionally biased region" description="Basic and acidic residues" evidence="8">
    <location>
        <begin position="1"/>
        <end position="17"/>
    </location>
</feature>